<name>A0A060CIC9_9XANT</name>
<keyword evidence="1" id="KW-0378">Hydrolase</keyword>
<organism evidence="3">
    <name type="scientific">uncultured Xanthomonas sp</name>
    <dbReference type="NCBI Taxonomy" id="152831"/>
    <lineage>
        <taxon>Bacteria</taxon>
        <taxon>Pseudomonadati</taxon>
        <taxon>Pseudomonadota</taxon>
        <taxon>Gammaproteobacteria</taxon>
        <taxon>Lysobacterales</taxon>
        <taxon>Lysobacteraceae</taxon>
        <taxon>Xanthomonas</taxon>
        <taxon>environmental samples</taxon>
    </lineage>
</organism>
<dbReference type="Gene3D" id="2.60.120.260">
    <property type="entry name" value="Galactose-binding domain-like"/>
    <property type="match status" value="1"/>
</dbReference>
<evidence type="ECO:0000256" key="1">
    <source>
        <dbReference type="ARBA" id="ARBA00022801"/>
    </source>
</evidence>
<protein>
    <submittedName>
        <fullName evidence="3">CAZy families GH3 protein</fullName>
    </submittedName>
</protein>
<dbReference type="Pfam" id="PF01915">
    <property type="entry name" value="Glyco_hydro_3_C"/>
    <property type="match status" value="1"/>
</dbReference>
<accession>A0A060CIC9</accession>
<reference evidence="3" key="1">
    <citation type="journal article" date="2013" name="Environ. Microbiol.">
        <title>Seasonally variable intestinal metagenomes of the red palm weevil (Rhynchophorus ferrugineus).</title>
        <authorList>
            <person name="Jia S."/>
            <person name="Zhang X."/>
            <person name="Zhang G."/>
            <person name="Yin A."/>
            <person name="Zhang S."/>
            <person name="Li F."/>
            <person name="Wang L."/>
            <person name="Zhao D."/>
            <person name="Yun Q."/>
            <person name="Tala"/>
            <person name="Wang J."/>
            <person name="Sun G."/>
            <person name="Baabdullah M."/>
            <person name="Yu X."/>
            <person name="Hu S."/>
            <person name="Al-Mssallem I.S."/>
            <person name="Yu J."/>
        </authorList>
    </citation>
    <scope>NUCLEOTIDE SEQUENCE</scope>
</reference>
<dbReference type="EMBL" id="KF125478">
    <property type="protein sequence ID" value="AIA92805.1"/>
    <property type="molecule type" value="Genomic_DNA"/>
</dbReference>
<dbReference type="InterPro" id="IPR036881">
    <property type="entry name" value="Glyco_hydro_3_C_sf"/>
</dbReference>
<proteinExistence type="predicted"/>
<dbReference type="SUPFAM" id="SSF52279">
    <property type="entry name" value="Beta-D-glucan exohydrolase, C-terminal domain"/>
    <property type="match status" value="1"/>
</dbReference>
<dbReference type="InterPro" id="IPR002772">
    <property type="entry name" value="Glyco_hydro_3_C"/>
</dbReference>
<sequence>MRFAWNWCTAEKTEGVRLEWLAPAKAQLARAEQAARRADAVIAFVGLSPDVEGEALQISVPGFDGGDRTDIALPSAQRRLLRRVAAGGSRWWWC</sequence>
<dbReference type="GO" id="GO:0004553">
    <property type="term" value="F:hydrolase activity, hydrolyzing O-glycosyl compounds"/>
    <property type="evidence" value="ECO:0007669"/>
    <property type="project" value="InterPro"/>
</dbReference>
<dbReference type="Gene3D" id="3.40.50.1700">
    <property type="entry name" value="Glycoside hydrolase family 3 C-terminal domain"/>
    <property type="match status" value="1"/>
</dbReference>
<dbReference type="GO" id="GO:0005975">
    <property type="term" value="P:carbohydrate metabolic process"/>
    <property type="evidence" value="ECO:0007669"/>
    <property type="project" value="InterPro"/>
</dbReference>
<evidence type="ECO:0000259" key="2">
    <source>
        <dbReference type="Pfam" id="PF01915"/>
    </source>
</evidence>
<evidence type="ECO:0000313" key="3">
    <source>
        <dbReference type="EMBL" id="AIA92805.1"/>
    </source>
</evidence>
<dbReference type="AlphaFoldDB" id="A0A060CIC9"/>
<feature type="domain" description="Glycoside hydrolase family 3 C-terminal" evidence="2">
    <location>
        <begin position="25"/>
        <end position="88"/>
    </location>
</feature>